<dbReference type="InterPro" id="IPR002402">
    <property type="entry name" value="Cyt_P450_E_grp-II"/>
</dbReference>
<keyword evidence="8" id="KW-0492">Microsome</keyword>
<dbReference type="GO" id="GO:0004497">
    <property type="term" value="F:monooxygenase activity"/>
    <property type="evidence" value="ECO:0007669"/>
    <property type="project" value="UniProtKB-KW"/>
</dbReference>
<evidence type="ECO:0000256" key="12">
    <source>
        <dbReference type="ARBA" id="ARBA00023136"/>
    </source>
</evidence>
<evidence type="ECO:0000313" key="14">
    <source>
        <dbReference type="Proteomes" id="UP000728032"/>
    </source>
</evidence>
<evidence type="ECO:0008006" key="15">
    <source>
        <dbReference type="Google" id="ProtNLM"/>
    </source>
</evidence>
<dbReference type="OrthoDB" id="2789670at2759"/>
<dbReference type="InterPro" id="IPR036396">
    <property type="entry name" value="Cyt_P450_sf"/>
</dbReference>
<name>A0A7R9QWI4_9ACAR</name>
<sequence length="366" mass="41759">MFSTLQGVIGPRPLPIFGNRIGLLTKHVRQHYEWLNKYGKIYGHYVENATPVLNITDPELIKMILIKDAHVFPELSKAKVFVASFHDKMLSLNANNWRQFRLSFAPTLTSARMRQIYPRLMECVTNLTDQLGRCPTLGNAPIDIKSMCLCFAMDIFTTCAFGIKIDCYDRDNPFMTRARQMTARNAYLELTQLLLPKWTHHWLGVDYSAGAIEYFVQAIRHNVQQRRKRPNEIYTDFIQWLMDANKNVNITEADNKIVAVAITMTQGNYDNIATVVAMCCYELSREPGYQQKLYDELMGADTDPNTGHITYDSLQGLAYLGAVVDETLRLHNKGYVVKRVAKYDYPLADTGLVIEQGQQINIPTGA</sequence>
<dbReference type="GO" id="GO:0016705">
    <property type="term" value="F:oxidoreductase activity, acting on paired donors, with incorporation or reduction of molecular oxygen"/>
    <property type="evidence" value="ECO:0007669"/>
    <property type="project" value="InterPro"/>
</dbReference>
<dbReference type="EMBL" id="OC937051">
    <property type="protein sequence ID" value="CAD7661048.1"/>
    <property type="molecule type" value="Genomic_DNA"/>
</dbReference>
<dbReference type="InterPro" id="IPR050476">
    <property type="entry name" value="Insect_CytP450_Detox"/>
</dbReference>
<keyword evidence="10" id="KW-0408">Iron</keyword>
<dbReference type="SUPFAM" id="SSF48264">
    <property type="entry name" value="Cytochrome P450"/>
    <property type="match status" value="1"/>
</dbReference>
<evidence type="ECO:0000256" key="1">
    <source>
        <dbReference type="ARBA" id="ARBA00001971"/>
    </source>
</evidence>
<evidence type="ECO:0000256" key="7">
    <source>
        <dbReference type="ARBA" id="ARBA00022824"/>
    </source>
</evidence>
<evidence type="ECO:0000256" key="6">
    <source>
        <dbReference type="ARBA" id="ARBA00022723"/>
    </source>
</evidence>
<dbReference type="Proteomes" id="UP000728032">
    <property type="component" value="Unassembled WGS sequence"/>
</dbReference>
<comment type="cofactor">
    <cofactor evidence="1">
        <name>heme</name>
        <dbReference type="ChEBI" id="CHEBI:30413"/>
    </cofactor>
</comment>
<dbReference type="Pfam" id="PF00067">
    <property type="entry name" value="p450"/>
    <property type="match status" value="1"/>
</dbReference>
<evidence type="ECO:0000313" key="13">
    <source>
        <dbReference type="EMBL" id="CAD7661048.1"/>
    </source>
</evidence>
<gene>
    <name evidence="13" type="ORF">ONB1V03_LOCUS17610</name>
</gene>
<comment type="similarity">
    <text evidence="4">Belongs to the cytochrome P450 family.</text>
</comment>
<keyword evidence="7" id="KW-0256">Endoplasmic reticulum</keyword>
<proteinExistence type="inferred from homology"/>
<evidence type="ECO:0000256" key="2">
    <source>
        <dbReference type="ARBA" id="ARBA00004174"/>
    </source>
</evidence>
<dbReference type="PANTHER" id="PTHR24292">
    <property type="entry name" value="CYTOCHROME P450"/>
    <property type="match status" value="1"/>
</dbReference>
<dbReference type="PRINTS" id="PR00464">
    <property type="entry name" value="EP450II"/>
</dbReference>
<keyword evidence="9" id="KW-0560">Oxidoreductase</keyword>
<evidence type="ECO:0000256" key="8">
    <source>
        <dbReference type="ARBA" id="ARBA00022848"/>
    </source>
</evidence>
<evidence type="ECO:0000256" key="5">
    <source>
        <dbReference type="ARBA" id="ARBA00022617"/>
    </source>
</evidence>
<dbReference type="EMBL" id="CAJPVJ010022226">
    <property type="protein sequence ID" value="CAG2178184.1"/>
    <property type="molecule type" value="Genomic_DNA"/>
</dbReference>
<keyword evidence="6" id="KW-0479">Metal-binding</keyword>
<organism evidence="13">
    <name type="scientific">Oppiella nova</name>
    <dbReference type="NCBI Taxonomy" id="334625"/>
    <lineage>
        <taxon>Eukaryota</taxon>
        <taxon>Metazoa</taxon>
        <taxon>Ecdysozoa</taxon>
        <taxon>Arthropoda</taxon>
        <taxon>Chelicerata</taxon>
        <taxon>Arachnida</taxon>
        <taxon>Acari</taxon>
        <taxon>Acariformes</taxon>
        <taxon>Sarcoptiformes</taxon>
        <taxon>Oribatida</taxon>
        <taxon>Brachypylina</taxon>
        <taxon>Oppioidea</taxon>
        <taxon>Oppiidae</taxon>
        <taxon>Oppiella</taxon>
    </lineage>
</organism>
<feature type="non-terminal residue" evidence="13">
    <location>
        <position position="366"/>
    </location>
</feature>
<dbReference type="PANTHER" id="PTHR24292:SF54">
    <property type="entry name" value="CYP9F3-RELATED"/>
    <property type="match status" value="1"/>
</dbReference>
<dbReference type="Gene3D" id="1.10.630.10">
    <property type="entry name" value="Cytochrome P450"/>
    <property type="match status" value="1"/>
</dbReference>
<dbReference type="InterPro" id="IPR001128">
    <property type="entry name" value="Cyt_P450"/>
</dbReference>
<keyword evidence="5" id="KW-0349">Heme</keyword>
<comment type="subcellular location">
    <subcellularLocation>
        <location evidence="3">Endoplasmic reticulum membrane</location>
        <topology evidence="3">Peripheral membrane protein</topology>
    </subcellularLocation>
    <subcellularLocation>
        <location evidence="2">Microsome membrane</location>
        <topology evidence="2">Peripheral membrane protein</topology>
    </subcellularLocation>
</comment>
<dbReference type="GO" id="GO:0005506">
    <property type="term" value="F:iron ion binding"/>
    <property type="evidence" value="ECO:0007669"/>
    <property type="project" value="InterPro"/>
</dbReference>
<evidence type="ECO:0000256" key="4">
    <source>
        <dbReference type="ARBA" id="ARBA00010617"/>
    </source>
</evidence>
<reference evidence="13" key="1">
    <citation type="submission" date="2020-11" db="EMBL/GenBank/DDBJ databases">
        <authorList>
            <person name="Tran Van P."/>
        </authorList>
    </citation>
    <scope>NUCLEOTIDE SEQUENCE</scope>
</reference>
<dbReference type="GO" id="GO:0005789">
    <property type="term" value="C:endoplasmic reticulum membrane"/>
    <property type="evidence" value="ECO:0007669"/>
    <property type="project" value="UniProtKB-SubCell"/>
</dbReference>
<evidence type="ECO:0000256" key="11">
    <source>
        <dbReference type="ARBA" id="ARBA00023033"/>
    </source>
</evidence>
<evidence type="ECO:0000256" key="10">
    <source>
        <dbReference type="ARBA" id="ARBA00023004"/>
    </source>
</evidence>
<keyword evidence="14" id="KW-1185">Reference proteome</keyword>
<accession>A0A7R9QWI4</accession>
<keyword evidence="12" id="KW-0472">Membrane</keyword>
<dbReference type="AlphaFoldDB" id="A0A7R9QWI4"/>
<evidence type="ECO:0000256" key="3">
    <source>
        <dbReference type="ARBA" id="ARBA00004406"/>
    </source>
</evidence>
<keyword evidence="11" id="KW-0503">Monooxygenase</keyword>
<protein>
    <recommendedName>
        <fullName evidence="15">Cytochrome P450</fullName>
    </recommendedName>
</protein>
<dbReference type="GO" id="GO:0020037">
    <property type="term" value="F:heme binding"/>
    <property type="evidence" value="ECO:0007669"/>
    <property type="project" value="InterPro"/>
</dbReference>
<evidence type="ECO:0000256" key="9">
    <source>
        <dbReference type="ARBA" id="ARBA00023002"/>
    </source>
</evidence>